<dbReference type="PRINTS" id="PR00153">
    <property type="entry name" value="CSAPPISMRASE"/>
</dbReference>
<gene>
    <name evidence="6" type="ORF">DASC09_046060</name>
</gene>
<evidence type="ECO:0000256" key="2">
    <source>
        <dbReference type="ARBA" id="ARBA00023110"/>
    </source>
</evidence>
<name>A0AAV5QRW3_9ASCO</name>
<organism evidence="6 7">
    <name type="scientific">Saccharomycopsis crataegensis</name>
    <dbReference type="NCBI Taxonomy" id="43959"/>
    <lineage>
        <taxon>Eukaryota</taxon>
        <taxon>Fungi</taxon>
        <taxon>Dikarya</taxon>
        <taxon>Ascomycota</taxon>
        <taxon>Saccharomycotina</taxon>
        <taxon>Saccharomycetes</taxon>
        <taxon>Saccharomycopsidaceae</taxon>
        <taxon>Saccharomycopsis</taxon>
    </lineage>
</organism>
<dbReference type="InterPro" id="IPR029000">
    <property type="entry name" value="Cyclophilin-like_dom_sf"/>
</dbReference>
<comment type="similarity">
    <text evidence="4">Belongs to the cyclophilin-type PPIase family.</text>
</comment>
<dbReference type="RefSeq" id="XP_064854277.1">
    <property type="nucleotide sequence ID" value="XM_064998205.1"/>
</dbReference>
<evidence type="ECO:0000313" key="7">
    <source>
        <dbReference type="Proteomes" id="UP001360560"/>
    </source>
</evidence>
<dbReference type="Gene3D" id="2.40.100.10">
    <property type="entry name" value="Cyclophilin-like"/>
    <property type="match status" value="1"/>
</dbReference>
<dbReference type="InterPro" id="IPR002130">
    <property type="entry name" value="Cyclophilin-type_PPIase_dom"/>
</dbReference>
<dbReference type="PROSITE" id="PS50072">
    <property type="entry name" value="CSA_PPIASE_2"/>
    <property type="match status" value="1"/>
</dbReference>
<evidence type="ECO:0000256" key="4">
    <source>
        <dbReference type="RuleBase" id="RU363019"/>
    </source>
</evidence>
<protein>
    <recommendedName>
        <fullName evidence="4">Peptidyl-prolyl cis-trans isomerase</fullName>
        <shortName evidence="4">PPIase</shortName>
        <ecNumber evidence="4">5.2.1.8</ecNumber>
    </recommendedName>
</protein>
<comment type="function">
    <text evidence="4">PPIases accelerate the folding of proteins. It catalyzes the cis-trans isomerization of proline imidic peptide bonds in oligopeptides.</text>
</comment>
<dbReference type="Proteomes" id="UP001360560">
    <property type="component" value="Unassembled WGS sequence"/>
</dbReference>
<dbReference type="PANTHER" id="PTHR11071:SF561">
    <property type="entry name" value="PEPTIDYL-PROLYL CIS-TRANS ISOMERASE D-RELATED"/>
    <property type="match status" value="1"/>
</dbReference>
<dbReference type="InterPro" id="IPR024936">
    <property type="entry name" value="Cyclophilin-type_PPIase"/>
</dbReference>
<dbReference type="FunFam" id="2.40.100.10:FF:000025">
    <property type="entry name" value="Peptidyl-prolyl cis-trans isomerase CYP19-2"/>
    <property type="match status" value="1"/>
</dbReference>
<dbReference type="GO" id="GO:0005737">
    <property type="term" value="C:cytoplasm"/>
    <property type="evidence" value="ECO:0007669"/>
    <property type="project" value="TreeGrafter"/>
</dbReference>
<dbReference type="GO" id="GO:0016018">
    <property type="term" value="F:cyclosporin A binding"/>
    <property type="evidence" value="ECO:0007669"/>
    <property type="project" value="TreeGrafter"/>
</dbReference>
<dbReference type="GO" id="GO:0003755">
    <property type="term" value="F:peptidyl-prolyl cis-trans isomerase activity"/>
    <property type="evidence" value="ECO:0007669"/>
    <property type="project" value="UniProtKB-UniRule"/>
</dbReference>
<sequence length="171" mass="19294">MVEPVVFFDVNIGKSTLGRIKIRLFQSQLPKTCENFRQFCTGEYRENNRPLGYKNCIFHRVIRDKIVQSGDFISNNGLGSKTIYGSLVFPDEGFPLKHEPFMVSMANSGPNTNGCQFFICLDMMPELDGKHVVFGEVIEGQELVKIISRVTVNENNRPDPLAVTIIESGEM</sequence>
<feature type="domain" description="PPIase cyclophilin-type" evidence="5">
    <location>
        <begin position="7"/>
        <end position="171"/>
    </location>
</feature>
<dbReference type="SUPFAM" id="SSF50891">
    <property type="entry name" value="Cyclophilin-like"/>
    <property type="match status" value="1"/>
</dbReference>
<dbReference type="Pfam" id="PF00160">
    <property type="entry name" value="Pro_isomerase"/>
    <property type="match status" value="1"/>
</dbReference>
<keyword evidence="7" id="KW-1185">Reference proteome</keyword>
<keyword evidence="2 4" id="KW-0697">Rotamase</keyword>
<evidence type="ECO:0000256" key="3">
    <source>
        <dbReference type="ARBA" id="ARBA00023235"/>
    </source>
</evidence>
<dbReference type="PANTHER" id="PTHR11071">
    <property type="entry name" value="PEPTIDYL-PROLYL CIS-TRANS ISOMERASE"/>
    <property type="match status" value="1"/>
</dbReference>
<reference evidence="6 7" key="1">
    <citation type="journal article" date="2023" name="Elife">
        <title>Identification of key yeast species and microbe-microbe interactions impacting larval growth of Drosophila in the wild.</title>
        <authorList>
            <person name="Mure A."/>
            <person name="Sugiura Y."/>
            <person name="Maeda R."/>
            <person name="Honda K."/>
            <person name="Sakurai N."/>
            <person name="Takahashi Y."/>
            <person name="Watada M."/>
            <person name="Katoh T."/>
            <person name="Gotoh A."/>
            <person name="Gotoh Y."/>
            <person name="Taniguchi I."/>
            <person name="Nakamura K."/>
            <person name="Hayashi T."/>
            <person name="Katayama T."/>
            <person name="Uemura T."/>
            <person name="Hattori Y."/>
        </authorList>
    </citation>
    <scope>NUCLEOTIDE SEQUENCE [LARGE SCALE GENOMIC DNA]</scope>
    <source>
        <strain evidence="6 7">SC-9</strain>
    </source>
</reference>
<evidence type="ECO:0000256" key="1">
    <source>
        <dbReference type="ARBA" id="ARBA00000971"/>
    </source>
</evidence>
<accession>A0AAV5QRW3</accession>
<keyword evidence="3 4" id="KW-0413">Isomerase</keyword>
<dbReference type="PIRSF" id="PIRSF001467">
    <property type="entry name" value="Peptidylpro_ismrse"/>
    <property type="match status" value="1"/>
</dbReference>
<dbReference type="AlphaFoldDB" id="A0AAV5QRW3"/>
<dbReference type="EC" id="5.2.1.8" evidence="4"/>
<proteinExistence type="inferred from homology"/>
<dbReference type="GO" id="GO:0006457">
    <property type="term" value="P:protein folding"/>
    <property type="evidence" value="ECO:0007669"/>
    <property type="project" value="TreeGrafter"/>
</dbReference>
<evidence type="ECO:0000313" key="6">
    <source>
        <dbReference type="EMBL" id="GMM37281.1"/>
    </source>
</evidence>
<dbReference type="EMBL" id="BTFZ01000011">
    <property type="protein sequence ID" value="GMM37281.1"/>
    <property type="molecule type" value="Genomic_DNA"/>
</dbReference>
<comment type="catalytic activity">
    <reaction evidence="1 4">
        <text>[protein]-peptidylproline (omega=180) = [protein]-peptidylproline (omega=0)</text>
        <dbReference type="Rhea" id="RHEA:16237"/>
        <dbReference type="Rhea" id="RHEA-COMP:10747"/>
        <dbReference type="Rhea" id="RHEA-COMP:10748"/>
        <dbReference type="ChEBI" id="CHEBI:83833"/>
        <dbReference type="ChEBI" id="CHEBI:83834"/>
        <dbReference type="EC" id="5.2.1.8"/>
    </reaction>
</comment>
<evidence type="ECO:0000259" key="5">
    <source>
        <dbReference type="PROSITE" id="PS50072"/>
    </source>
</evidence>
<dbReference type="GeneID" id="90075256"/>
<comment type="caution">
    <text evidence="6">The sequence shown here is derived from an EMBL/GenBank/DDBJ whole genome shotgun (WGS) entry which is preliminary data.</text>
</comment>